<reference evidence="1" key="1">
    <citation type="submission" date="2021-03" db="EMBL/GenBank/DDBJ databases">
        <title>Evolutionary priming and transition to the ectomycorrhizal habit in an iconic lineage of mushroom-forming fungi: is preadaptation a requirement?</title>
        <authorList>
            <consortium name="DOE Joint Genome Institute"/>
            <person name="Looney B.P."/>
            <person name="Miyauchi S."/>
            <person name="Morin E."/>
            <person name="Drula E."/>
            <person name="Courty P.E."/>
            <person name="Chicoki N."/>
            <person name="Fauchery L."/>
            <person name="Kohler A."/>
            <person name="Kuo A."/>
            <person name="LaButti K."/>
            <person name="Pangilinan J."/>
            <person name="Lipzen A."/>
            <person name="Riley R."/>
            <person name="Andreopoulos W."/>
            <person name="He G."/>
            <person name="Johnson J."/>
            <person name="Barry K.W."/>
            <person name="Grigoriev I.V."/>
            <person name="Nagy L."/>
            <person name="Hibbett D."/>
            <person name="Henrissat B."/>
            <person name="Matheny P.B."/>
            <person name="Labbe J."/>
            <person name="Martin A.F."/>
        </authorList>
    </citation>
    <scope>NUCLEOTIDE SEQUENCE</scope>
    <source>
        <strain evidence="1">BPL698</strain>
    </source>
</reference>
<accession>A0ACC0U447</accession>
<gene>
    <name evidence="1" type="ORF">F5148DRAFT_329255</name>
</gene>
<evidence type="ECO:0000313" key="2">
    <source>
        <dbReference type="Proteomes" id="UP001207468"/>
    </source>
</evidence>
<name>A0ACC0U447_9AGAM</name>
<proteinExistence type="predicted"/>
<keyword evidence="2" id="KW-1185">Reference proteome</keyword>
<organism evidence="1 2">
    <name type="scientific">Russula earlei</name>
    <dbReference type="NCBI Taxonomy" id="71964"/>
    <lineage>
        <taxon>Eukaryota</taxon>
        <taxon>Fungi</taxon>
        <taxon>Dikarya</taxon>
        <taxon>Basidiomycota</taxon>
        <taxon>Agaricomycotina</taxon>
        <taxon>Agaricomycetes</taxon>
        <taxon>Russulales</taxon>
        <taxon>Russulaceae</taxon>
        <taxon>Russula</taxon>
    </lineage>
</organism>
<dbReference type="Proteomes" id="UP001207468">
    <property type="component" value="Unassembled WGS sequence"/>
</dbReference>
<dbReference type="EMBL" id="JAGFNK010000211">
    <property type="protein sequence ID" value="KAI9458314.1"/>
    <property type="molecule type" value="Genomic_DNA"/>
</dbReference>
<protein>
    <submittedName>
        <fullName evidence="1">Uncharacterized protein</fullName>
    </submittedName>
</protein>
<evidence type="ECO:0000313" key="1">
    <source>
        <dbReference type="EMBL" id="KAI9458314.1"/>
    </source>
</evidence>
<sequence length="239" mass="26592">MLRGLPQSSPRDATKPTARRRLQQKQQLYLAPPRRTTTDSSTHSAHPTPLHYRLISSTLTPSSLASLLHAPAYDDSIVPLFVASTQQFKPTRFVNRKLAFLHDRGPLTAAATTTARAHTTENSTLDGLTGDSQISCPWAGLGRRCIADCGWPRNSFIHHRPHRGLGALQFGLWLPLSCRLPHAPGPRPQSSPPPIAACQRSYRRRRLDTSRHPWPLPFASDFLSYACLSCPSSRHLSRM</sequence>
<comment type="caution">
    <text evidence="1">The sequence shown here is derived from an EMBL/GenBank/DDBJ whole genome shotgun (WGS) entry which is preliminary data.</text>
</comment>